<dbReference type="RefSeq" id="WP_006522064.1">
    <property type="nucleotide sequence ID" value="NC_021184.1"/>
</dbReference>
<evidence type="ECO:0000256" key="1">
    <source>
        <dbReference type="ARBA" id="ARBA00022500"/>
    </source>
</evidence>
<dbReference type="PANTHER" id="PTHR43693:SF1">
    <property type="entry name" value="PROTEIN PHOSPHATASE CHEZ"/>
    <property type="match status" value="1"/>
</dbReference>
<proteinExistence type="predicted"/>
<dbReference type="InterPro" id="IPR007597">
    <property type="entry name" value="CheC"/>
</dbReference>
<feature type="domain" description="CheC-like protein" evidence="3">
    <location>
        <begin position="11"/>
        <end position="43"/>
    </location>
</feature>
<dbReference type="GO" id="GO:0006935">
    <property type="term" value="P:chemotaxis"/>
    <property type="evidence" value="ECO:0007669"/>
    <property type="project" value="UniProtKB-KW"/>
</dbReference>
<keyword evidence="1" id="KW-0145">Chemotaxis</keyword>
<dbReference type="SUPFAM" id="SSF103039">
    <property type="entry name" value="CheC-like"/>
    <property type="match status" value="1"/>
</dbReference>
<dbReference type="CDD" id="cd17909">
    <property type="entry name" value="CheC_ClassI"/>
    <property type="match status" value="1"/>
</dbReference>
<accession>R4KEL2</accession>
<dbReference type="InterPro" id="IPR028976">
    <property type="entry name" value="CheC-like_sf"/>
</dbReference>
<dbReference type="OrthoDB" id="9812187at2"/>
<keyword evidence="2" id="KW-0378">Hydrolase</keyword>
<dbReference type="Pfam" id="PF04509">
    <property type="entry name" value="CheC"/>
    <property type="match status" value="2"/>
</dbReference>
<evidence type="ECO:0000259" key="3">
    <source>
        <dbReference type="Pfam" id="PF04509"/>
    </source>
</evidence>
<evidence type="ECO:0000256" key="2">
    <source>
        <dbReference type="ARBA" id="ARBA00022801"/>
    </source>
</evidence>
<dbReference type="EMBL" id="CP003273">
    <property type="protein sequence ID" value="AGL01633.1"/>
    <property type="molecule type" value="Genomic_DNA"/>
</dbReference>
<dbReference type="STRING" id="767817.Desgi_2204"/>
<evidence type="ECO:0000313" key="4">
    <source>
        <dbReference type="EMBL" id="AGL01633.1"/>
    </source>
</evidence>
<reference evidence="4 5" key="1">
    <citation type="submission" date="2012-01" db="EMBL/GenBank/DDBJ databases">
        <title>Complete sequence of Desulfotomaculum gibsoniae DSM 7213.</title>
        <authorList>
            <consortium name="US DOE Joint Genome Institute"/>
            <person name="Lucas S."/>
            <person name="Han J."/>
            <person name="Lapidus A."/>
            <person name="Cheng J.-F."/>
            <person name="Goodwin L."/>
            <person name="Pitluck S."/>
            <person name="Peters L."/>
            <person name="Ovchinnikova G."/>
            <person name="Teshima H."/>
            <person name="Detter J.C."/>
            <person name="Han C."/>
            <person name="Tapia R."/>
            <person name="Land M."/>
            <person name="Hauser L."/>
            <person name="Kyrpides N."/>
            <person name="Ivanova N."/>
            <person name="Pagani I."/>
            <person name="Parshina S."/>
            <person name="Plugge C."/>
            <person name="Muyzer G."/>
            <person name="Kuever J."/>
            <person name="Ivanova A."/>
            <person name="Nazina T."/>
            <person name="Klenk H.-P."/>
            <person name="Brambilla E."/>
            <person name="Spring S."/>
            <person name="Stams A.F."/>
            <person name="Woyke T."/>
        </authorList>
    </citation>
    <scope>NUCLEOTIDE SEQUENCE [LARGE SCALE GENOMIC DNA]</scope>
    <source>
        <strain evidence="4 5">DSM 7213</strain>
    </source>
</reference>
<protein>
    <submittedName>
        <fullName evidence="4">Chemotaxis protein CheC, inhibitor of MCP methylation</fullName>
    </submittedName>
</protein>
<dbReference type="Proteomes" id="UP000013520">
    <property type="component" value="Chromosome"/>
</dbReference>
<dbReference type="InterPro" id="IPR050992">
    <property type="entry name" value="CheZ_family_phosphatases"/>
</dbReference>
<organism evidence="4 5">
    <name type="scientific">Desulfoscipio gibsoniae DSM 7213</name>
    <dbReference type="NCBI Taxonomy" id="767817"/>
    <lineage>
        <taxon>Bacteria</taxon>
        <taxon>Bacillati</taxon>
        <taxon>Bacillota</taxon>
        <taxon>Clostridia</taxon>
        <taxon>Eubacteriales</taxon>
        <taxon>Desulfallaceae</taxon>
        <taxon>Desulfoscipio</taxon>
    </lineage>
</organism>
<gene>
    <name evidence="4" type="ORF">Desgi_2204</name>
</gene>
<name>R4KEL2_9FIRM</name>
<dbReference type="GO" id="GO:0016787">
    <property type="term" value="F:hydrolase activity"/>
    <property type="evidence" value="ECO:0007669"/>
    <property type="project" value="UniProtKB-KW"/>
</dbReference>
<dbReference type="PANTHER" id="PTHR43693">
    <property type="entry name" value="PROTEIN PHOSPHATASE CHEZ"/>
    <property type="match status" value="1"/>
</dbReference>
<feature type="domain" description="CheC-like protein" evidence="3">
    <location>
        <begin position="109"/>
        <end position="144"/>
    </location>
</feature>
<dbReference type="HOGENOM" id="CLU_087860_2_0_9"/>
<dbReference type="eggNOG" id="COG1776">
    <property type="taxonomic scope" value="Bacteria"/>
</dbReference>
<dbReference type="Gene3D" id="3.40.1550.10">
    <property type="entry name" value="CheC-like"/>
    <property type="match status" value="1"/>
</dbReference>
<evidence type="ECO:0000313" key="5">
    <source>
        <dbReference type="Proteomes" id="UP000013520"/>
    </source>
</evidence>
<sequence length="206" mass="22722">MFESNKLTELQIDALREIGNIGLGHAATSLSEMLERKIGMDVPHADFISMEEVINILGGYEELVSCVSLKLDGDINGIVFYIFNKSSTYKLVDMLMGFEDGTTNGLDDMATSTINEIGNILTGSFISAISNFTNLKIIPSTPIFAFDMLAAIFTTLITTSGQPEGDNVLTIKTEMYRDDRKINGFFFLMPDPESFNKLFIALGIED</sequence>
<dbReference type="KEGG" id="dgi:Desgi_2204"/>
<keyword evidence="5" id="KW-1185">Reference proteome</keyword>
<dbReference type="AlphaFoldDB" id="R4KEL2"/>